<keyword evidence="3" id="KW-1185">Reference proteome</keyword>
<feature type="region of interest" description="Disordered" evidence="1">
    <location>
        <begin position="1"/>
        <end position="58"/>
    </location>
</feature>
<protein>
    <submittedName>
        <fullName evidence="2">Acetyltransferase</fullName>
    </submittedName>
</protein>
<dbReference type="EMBL" id="WSTA01000100">
    <property type="protein sequence ID" value="MWC00086.1"/>
    <property type="molecule type" value="Genomic_DNA"/>
</dbReference>
<feature type="compositionally biased region" description="Low complexity" evidence="1">
    <location>
        <begin position="1"/>
        <end position="27"/>
    </location>
</feature>
<feature type="compositionally biased region" description="Pro residues" evidence="1">
    <location>
        <begin position="28"/>
        <end position="52"/>
    </location>
</feature>
<gene>
    <name evidence="2" type="ORF">GB864_16185</name>
</gene>
<dbReference type="GO" id="GO:0016740">
    <property type="term" value="F:transferase activity"/>
    <property type="evidence" value="ECO:0007669"/>
    <property type="project" value="UniProtKB-KW"/>
</dbReference>
<name>A0A6I4P525_9MICO</name>
<dbReference type="AlphaFoldDB" id="A0A6I4P525"/>
<dbReference type="InterPro" id="IPR036514">
    <property type="entry name" value="SGNH_hydro_sf"/>
</dbReference>
<feature type="non-terminal residue" evidence="2">
    <location>
        <position position="1"/>
    </location>
</feature>
<dbReference type="Gene3D" id="3.40.50.1110">
    <property type="entry name" value="SGNH hydrolase"/>
    <property type="match status" value="1"/>
</dbReference>
<accession>A0A6I4P525</accession>
<evidence type="ECO:0000256" key="1">
    <source>
        <dbReference type="SAM" id="MobiDB-lite"/>
    </source>
</evidence>
<proteinExistence type="predicted"/>
<dbReference type="SUPFAM" id="SSF52266">
    <property type="entry name" value="SGNH hydrolase"/>
    <property type="match status" value="1"/>
</dbReference>
<sequence>AASSGGADGAGAAAGPADPAPDTTSAPEPEPVPEPAPEPAPEPVPEPAPQPDAVPQSGDRILAVGDSVMLAAAPALQAAFPGIRIDAAVSRQLRVGDDIVGAALTGDRDILVVALGTNGDGPDSAYQSIIDLAGTGRTVVLVDIAGPMTWTSAVNDRIRRVAGSNPNVVVADWNGAIAPHPELLAADGVHPGPSGGELYAQAVRAALGGAG</sequence>
<comment type="caution">
    <text evidence="2">The sequence shown here is derived from an EMBL/GenBank/DDBJ whole genome shotgun (WGS) entry which is preliminary data.</text>
</comment>
<reference evidence="2 3" key="1">
    <citation type="submission" date="2019-12" db="EMBL/GenBank/DDBJ databases">
        <authorList>
            <person name="Kim Y.S."/>
        </authorList>
    </citation>
    <scope>NUCLEOTIDE SEQUENCE [LARGE SCALE GENOMIC DNA]</scope>
    <source>
        <strain evidence="2 3">MMS17-SY077</strain>
    </source>
</reference>
<evidence type="ECO:0000313" key="2">
    <source>
        <dbReference type="EMBL" id="MWC00086.1"/>
    </source>
</evidence>
<dbReference type="Proteomes" id="UP000438182">
    <property type="component" value="Unassembled WGS sequence"/>
</dbReference>
<organism evidence="2 3">
    <name type="scientific">Agromyces seonyuensis</name>
    <dbReference type="NCBI Taxonomy" id="2662446"/>
    <lineage>
        <taxon>Bacteria</taxon>
        <taxon>Bacillati</taxon>
        <taxon>Actinomycetota</taxon>
        <taxon>Actinomycetes</taxon>
        <taxon>Micrococcales</taxon>
        <taxon>Microbacteriaceae</taxon>
        <taxon>Agromyces</taxon>
    </lineage>
</organism>
<evidence type="ECO:0000313" key="3">
    <source>
        <dbReference type="Proteomes" id="UP000438182"/>
    </source>
</evidence>
<keyword evidence="2" id="KW-0808">Transferase</keyword>